<evidence type="ECO:0000313" key="3">
    <source>
        <dbReference type="Proteomes" id="UP001201980"/>
    </source>
</evidence>
<gene>
    <name evidence="2" type="ORF">MKZ38_002156</name>
</gene>
<feature type="compositionally biased region" description="Low complexity" evidence="1">
    <location>
        <begin position="179"/>
        <end position="188"/>
    </location>
</feature>
<accession>A0AAD5RQM9</accession>
<feature type="region of interest" description="Disordered" evidence="1">
    <location>
        <begin position="169"/>
        <end position="225"/>
    </location>
</feature>
<evidence type="ECO:0000256" key="1">
    <source>
        <dbReference type="SAM" id="MobiDB-lite"/>
    </source>
</evidence>
<evidence type="ECO:0000313" key="2">
    <source>
        <dbReference type="EMBL" id="KAJ2901030.1"/>
    </source>
</evidence>
<dbReference type="EMBL" id="JAKWBI020000162">
    <property type="protein sequence ID" value="KAJ2901030.1"/>
    <property type="molecule type" value="Genomic_DNA"/>
</dbReference>
<organism evidence="2 3">
    <name type="scientific">Zalerion maritima</name>
    <dbReference type="NCBI Taxonomy" id="339359"/>
    <lineage>
        <taxon>Eukaryota</taxon>
        <taxon>Fungi</taxon>
        <taxon>Dikarya</taxon>
        <taxon>Ascomycota</taxon>
        <taxon>Pezizomycotina</taxon>
        <taxon>Sordariomycetes</taxon>
        <taxon>Lulworthiomycetidae</taxon>
        <taxon>Lulworthiales</taxon>
        <taxon>Lulworthiaceae</taxon>
        <taxon>Zalerion</taxon>
    </lineage>
</organism>
<protein>
    <submittedName>
        <fullName evidence="2">Uncharacterized protein</fullName>
    </submittedName>
</protein>
<reference evidence="2" key="1">
    <citation type="submission" date="2022-07" db="EMBL/GenBank/DDBJ databases">
        <title>Draft genome sequence of Zalerion maritima ATCC 34329, a (micro)plastics degrading marine fungus.</title>
        <authorList>
            <person name="Paco A."/>
            <person name="Goncalves M.F.M."/>
            <person name="Rocha-Santos T.A.P."/>
            <person name="Alves A."/>
        </authorList>
    </citation>
    <scope>NUCLEOTIDE SEQUENCE</scope>
    <source>
        <strain evidence="2">ATCC 34329</strain>
    </source>
</reference>
<proteinExistence type="predicted"/>
<feature type="compositionally biased region" description="Polar residues" evidence="1">
    <location>
        <begin position="169"/>
        <end position="178"/>
    </location>
</feature>
<comment type="caution">
    <text evidence="2">The sequence shown here is derived from an EMBL/GenBank/DDBJ whole genome shotgun (WGS) entry which is preliminary data.</text>
</comment>
<feature type="compositionally biased region" description="Basic and acidic residues" evidence="1">
    <location>
        <begin position="443"/>
        <end position="460"/>
    </location>
</feature>
<feature type="compositionally biased region" description="Acidic residues" evidence="1">
    <location>
        <begin position="502"/>
        <end position="512"/>
    </location>
</feature>
<name>A0AAD5RQM9_9PEZI</name>
<feature type="region of interest" description="Disordered" evidence="1">
    <location>
        <begin position="110"/>
        <end position="149"/>
    </location>
</feature>
<feature type="region of interest" description="Disordered" evidence="1">
    <location>
        <begin position="498"/>
        <end position="582"/>
    </location>
</feature>
<feature type="region of interest" description="Disordered" evidence="1">
    <location>
        <begin position="440"/>
        <end position="468"/>
    </location>
</feature>
<feature type="region of interest" description="Disordered" evidence="1">
    <location>
        <begin position="598"/>
        <end position="619"/>
    </location>
</feature>
<sequence length="701" mass="79138">MTAARDWTLNFSVGSCQTGGEREGINYNCFDTVRWSNVFGWEESPSDDTPPKPSENNNPSQRPRYSPNHFSRALDIVRSILDDQPLNHPVSPSGELYRAIERYHRGVDRVAESTRRSSPPNTSAADSNANTIPPTNNNNTDSSFNPLRHQPYIPLSRAVRFGAIANHLGASSDTTMSGNNNPNSRRSNTSAGQDPREPRFEPPSLPPLRFSGSDSRRSSNLSNRDRLENHSSFRLRSAFSNISSFIRSDSNRSQSLDQDRDRDRTRYRTDIYDLSLPLPLGLSLNEYSYTNDLNPSTINPAIISPPAPEDYHNDYRSIKRRKLDNEAQTSNEGFRYGYYGQVEPGELKMELVSCDGGMYEGEHVYAAENILKDDKSVYCTKGNRCNILLRHQGSSVFTLKELVIKAPGTDFDAPVRNGFVFVSMANDDILSRTAKYQIQYKTSTRDDSRERQPPQNERARGLPSSYHPLTEANFSSILMGSESDQRYMHHRRRPYTLSEGLGLDDEENDDENELRLPREGEREAQIPDEFNLEGSEFNVTTECGDDDEEAGMGRMRNRRAPNRIGSLPFESDSDDPRNPFSYGSFEDIARWRRRERLRRQESGGVSGGESSSFAEAAEEHQQALQEAVRAVGGALLQPLAKFSIDKDKNRCTIKFDPPVSARYLLLKIWNPTHDASSNIDIKAVVVKGFSGPRFFPAIELR</sequence>
<dbReference type="Proteomes" id="UP001201980">
    <property type="component" value="Unassembled WGS sequence"/>
</dbReference>
<feature type="compositionally biased region" description="Basic and acidic residues" evidence="1">
    <location>
        <begin position="513"/>
        <end position="525"/>
    </location>
</feature>
<keyword evidence="3" id="KW-1185">Reference proteome</keyword>
<feature type="region of interest" description="Disordered" evidence="1">
    <location>
        <begin position="41"/>
        <end position="67"/>
    </location>
</feature>
<feature type="compositionally biased region" description="Low complexity" evidence="1">
    <location>
        <begin position="127"/>
        <end position="146"/>
    </location>
</feature>
<feature type="compositionally biased region" description="Polar residues" evidence="1">
    <location>
        <begin position="54"/>
        <end position="63"/>
    </location>
</feature>
<feature type="compositionally biased region" description="Polar residues" evidence="1">
    <location>
        <begin position="116"/>
        <end position="126"/>
    </location>
</feature>
<dbReference type="AlphaFoldDB" id="A0AAD5RQM9"/>